<feature type="region of interest" description="Disordered" evidence="5">
    <location>
        <begin position="1"/>
        <end position="35"/>
    </location>
</feature>
<dbReference type="Pfam" id="PF03471">
    <property type="entry name" value="CorC_HlyC"/>
    <property type="match status" value="1"/>
</dbReference>
<accession>A0ABT8SQV5</accession>
<organism evidence="7 8">
    <name type="scientific">Rhizobium oryzicola</name>
    <dbReference type="NCBI Taxonomy" id="1232668"/>
    <lineage>
        <taxon>Bacteria</taxon>
        <taxon>Pseudomonadati</taxon>
        <taxon>Pseudomonadota</taxon>
        <taxon>Alphaproteobacteria</taxon>
        <taxon>Hyphomicrobiales</taxon>
        <taxon>Rhizobiaceae</taxon>
        <taxon>Rhizobium/Agrobacterium group</taxon>
        <taxon>Rhizobium</taxon>
    </lineage>
</organism>
<reference evidence="7" key="2">
    <citation type="submission" date="2023-07" db="EMBL/GenBank/DDBJ databases">
        <authorList>
            <person name="Sun H."/>
        </authorList>
    </citation>
    <scope>NUCLEOTIDE SEQUENCE</scope>
    <source>
        <strain evidence="7">05753</strain>
    </source>
</reference>
<gene>
    <name evidence="7" type="ORF">Q2T52_01835</name>
</gene>
<protein>
    <submittedName>
        <fullName evidence="7">Hemolysin family protein</fullName>
    </submittedName>
</protein>
<dbReference type="Proteomes" id="UP001169006">
    <property type="component" value="Unassembled WGS sequence"/>
</dbReference>
<evidence type="ECO:0000256" key="1">
    <source>
        <dbReference type="ARBA" id="ARBA00006446"/>
    </source>
</evidence>
<dbReference type="SUPFAM" id="SSF54631">
    <property type="entry name" value="CBS-domain pair"/>
    <property type="match status" value="1"/>
</dbReference>
<dbReference type="PANTHER" id="PTHR22777:SF27">
    <property type="entry name" value="MAGNESIUM AND COBALT EFFLUX PROTEIN CORC"/>
    <property type="match status" value="1"/>
</dbReference>
<dbReference type="InterPro" id="IPR036318">
    <property type="entry name" value="FAD-bd_PCMH-like_sf"/>
</dbReference>
<evidence type="ECO:0000313" key="7">
    <source>
        <dbReference type="EMBL" id="MDO1580826.1"/>
    </source>
</evidence>
<dbReference type="Gene3D" id="3.10.580.10">
    <property type="entry name" value="CBS-domain"/>
    <property type="match status" value="2"/>
</dbReference>
<keyword evidence="8" id="KW-1185">Reference proteome</keyword>
<dbReference type="EMBL" id="JAUKWQ010000001">
    <property type="protein sequence ID" value="MDO1580826.1"/>
    <property type="molecule type" value="Genomic_DNA"/>
</dbReference>
<dbReference type="InterPro" id="IPR000644">
    <property type="entry name" value="CBS_dom"/>
</dbReference>
<keyword evidence="3 4" id="KW-0129">CBS domain</keyword>
<evidence type="ECO:0000256" key="4">
    <source>
        <dbReference type="PROSITE-ProRule" id="PRU00703"/>
    </source>
</evidence>
<dbReference type="Gene3D" id="3.30.465.10">
    <property type="match status" value="1"/>
</dbReference>
<sequence>MNEISTSAARDGNGSEQSSSEEGGSPLRREQSSRTPNSFWARAIRLLRPSQGERLREDLADALMTDTAVSNAFAPEERAMLHNILRFREVRVEDIMVPRADIEGVDITMTLGDLMIHFEETGRSRMPVYCDTLDDPRGFVHIRDLLSYLAKQARNKRRTSSKTAQVEVAPGATLSEKPVRVPRPAFDLGRVDLSKTVAEAGLIRKILFVPPSMLASDLLQSMQAARTQMALVIDEYGGTDGLVSHEDIVEMVIGDVEDEHDDDEVMFSRVGDDVFVVDARIELEEIAEAIGPDFDVREQQEDVDTLGGLIFSALGRIPVRGELVQAVPGFEFQILDADPRRIKKVRILRKRNNAVRRRQLKGDGDGVGADAAALPNPEQPAGEADKA</sequence>
<dbReference type="InterPro" id="IPR044751">
    <property type="entry name" value="Ion_transp-like_CBS"/>
</dbReference>
<feature type="compositionally biased region" description="Low complexity" evidence="5">
    <location>
        <begin position="14"/>
        <end position="25"/>
    </location>
</feature>
<dbReference type="InterPro" id="IPR016169">
    <property type="entry name" value="FAD-bd_PCMH_sub2"/>
</dbReference>
<evidence type="ECO:0000313" key="8">
    <source>
        <dbReference type="Proteomes" id="UP001169006"/>
    </source>
</evidence>
<comment type="similarity">
    <text evidence="1">Belongs to the UPF0053 family. Hemolysin C subfamily.</text>
</comment>
<dbReference type="CDD" id="cd04590">
    <property type="entry name" value="CBS_pair_CorC_HlyC_assoc"/>
    <property type="match status" value="1"/>
</dbReference>
<reference evidence="7" key="1">
    <citation type="journal article" date="2015" name="Int. J. Syst. Evol. Microbiol.">
        <title>Rhizobium oryzicola sp. nov., potential plant-growth-promoting endophytic bacteria isolated from rice roots.</title>
        <authorList>
            <person name="Zhang X.X."/>
            <person name="Gao J.S."/>
            <person name="Cao Y.H."/>
            <person name="Sheirdil R.A."/>
            <person name="Wang X.C."/>
            <person name="Zhang L."/>
        </authorList>
    </citation>
    <scope>NUCLEOTIDE SEQUENCE</scope>
    <source>
        <strain evidence="7">05753</strain>
    </source>
</reference>
<dbReference type="InterPro" id="IPR046342">
    <property type="entry name" value="CBS_dom_sf"/>
</dbReference>
<name>A0ABT8SQV5_9HYPH</name>
<feature type="domain" description="CBS" evidence="6">
    <location>
        <begin position="202"/>
        <end position="264"/>
    </location>
</feature>
<comment type="caution">
    <text evidence="7">The sequence shown here is derived from an EMBL/GenBank/DDBJ whole genome shotgun (WGS) entry which is preliminary data.</text>
</comment>
<evidence type="ECO:0000256" key="3">
    <source>
        <dbReference type="ARBA" id="ARBA00023122"/>
    </source>
</evidence>
<dbReference type="RefSeq" id="WP_302074971.1">
    <property type="nucleotide sequence ID" value="NZ_JAUKWQ010000001.1"/>
</dbReference>
<feature type="region of interest" description="Disordered" evidence="5">
    <location>
        <begin position="359"/>
        <end position="387"/>
    </location>
</feature>
<evidence type="ECO:0000259" key="6">
    <source>
        <dbReference type="PROSITE" id="PS51371"/>
    </source>
</evidence>
<dbReference type="Pfam" id="PF00571">
    <property type="entry name" value="CBS"/>
    <property type="match status" value="2"/>
</dbReference>
<dbReference type="PROSITE" id="PS51371">
    <property type="entry name" value="CBS"/>
    <property type="match status" value="2"/>
</dbReference>
<dbReference type="PANTHER" id="PTHR22777">
    <property type="entry name" value="HEMOLYSIN-RELATED"/>
    <property type="match status" value="1"/>
</dbReference>
<evidence type="ECO:0000256" key="2">
    <source>
        <dbReference type="ARBA" id="ARBA00022737"/>
    </source>
</evidence>
<proteinExistence type="inferred from homology"/>
<dbReference type="InterPro" id="IPR005170">
    <property type="entry name" value="Transptr-assoc_dom"/>
</dbReference>
<keyword evidence="2" id="KW-0677">Repeat</keyword>
<dbReference type="SMART" id="SM01091">
    <property type="entry name" value="CorC_HlyC"/>
    <property type="match status" value="1"/>
</dbReference>
<dbReference type="SUPFAM" id="SSF56176">
    <property type="entry name" value="FAD-binding/transporter-associated domain-like"/>
    <property type="match status" value="1"/>
</dbReference>
<feature type="domain" description="CBS" evidence="6">
    <location>
        <begin position="96"/>
        <end position="157"/>
    </location>
</feature>
<evidence type="ECO:0000256" key="5">
    <source>
        <dbReference type="SAM" id="MobiDB-lite"/>
    </source>
</evidence>